<evidence type="ECO:0000256" key="9">
    <source>
        <dbReference type="ARBA" id="ARBA00023121"/>
    </source>
</evidence>
<keyword evidence="4" id="KW-0479">Metal-binding</keyword>
<evidence type="ECO:0000256" key="4">
    <source>
        <dbReference type="ARBA" id="ARBA00022723"/>
    </source>
</evidence>
<comment type="caution">
    <text evidence="14">The sequence shown here is derived from an EMBL/GenBank/DDBJ whole genome shotgun (WGS) entry which is preliminary data.</text>
</comment>
<dbReference type="InterPro" id="IPR035892">
    <property type="entry name" value="C2_domain_sf"/>
</dbReference>
<dbReference type="SUPFAM" id="SSF49562">
    <property type="entry name" value="C2 domain (Calcium/lipid-binding domain, CaLB)"/>
    <property type="match status" value="1"/>
</dbReference>
<keyword evidence="10" id="KW-0472">Membrane</keyword>
<keyword evidence="6" id="KW-0106">Calcium</keyword>
<feature type="region of interest" description="Disordered" evidence="11">
    <location>
        <begin position="65"/>
        <end position="84"/>
    </location>
</feature>
<evidence type="ECO:0000259" key="12">
    <source>
        <dbReference type="PROSITE" id="PS50004"/>
    </source>
</evidence>
<dbReference type="PANTHER" id="PTHR45761:SF1">
    <property type="entry name" value="EXTENDED SYNAPTOTAGMIN-LIKE PROTEIN 2, ISOFORM C"/>
    <property type="match status" value="1"/>
</dbReference>
<dbReference type="InterPro" id="IPR031468">
    <property type="entry name" value="SMP_LBD"/>
</dbReference>
<dbReference type="Gene3D" id="2.60.40.150">
    <property type="entry name" value="C2 domain"/>
    <property type="match status" value="1"/>
</dbReference>
<dbReference type="SMART" id="SM00239">
    <property type="entry name" value="C2"/>
    <property type="match status" value="1"/>
</dbReference>
<feature type="compositionally biased region" description="Polar residues" evidence="11">
    <location>
        <begin position="68"/>
        <end position="79"/>
    </location>
</feature>
<organism evidence="14 15">
    <name type="scientific">Prorocentrum cordatum</name>
    <dbReference type="NCBI Taxonomy" id="2364126"/>
    <lineage>
        <taxon>Eukaryota</taxon>
        <taxon>Sar</taxon>
        <taxon>Alveolata</taxon>
        <taxon>Dinophyceae</taxon>
        <taxon>Prorocentrales</taxon>
        <taxon>Prorocentraceae</taxon>
        <taxon>Prorocentrum</taxon>
    </lineage>
</organism>
<evidence type="ECO:0000256" key="8">
    <source>
        <dbReference type="ARBA" id="ARBA00023055"/>
    </source>
</evidence>
<feature type="compositionally biased region" description="Basic residues" evidence="11">
    <location>
        <begin position="13"/>
        <end position="25"/>
    </location>
</feature>
<dbReference type="Proteomes" id="UP001189429">
    <property type="component" value="Unassembled WGS sequence"/>
</dbReference>
<gene>
    <name evidence="14" type="ORF">PCOR1329_LOCUS25607</name>
</gene>
<evidence type="ECO:0000256" key="11">
    <source>
        <dbReference type="SAM" id="MobiDB-lite"/>
    </source>
</evidence>
<evidence type="ECO:0000256" key="7">
    <source>
        <dbReference type="ARBA" id="ARBA00022989"/>
    </source>
</evidence>
<evidence type="ECO:0000256" key="1">
    <source>
        <dbReference type="ARBA" id="ARBA00004370"/>
    </source>
</evidence>
<dbReference type="InterPro" id="IPR039010">
    <property type="entry name" value="Synaptotagmin_SMP"/>
</dbReference>
<evidence type="ECO:0000313" key="14">
    <source>
        <dbReference type="EMBL" id="CAK0825489.1"/>
    </source>
</evidence>
<dbReference type="PROSITE" id="PS51847">
    <property type="entry name" value="SMP"/>
    <property type="match status" value="1"/>
</dbReference>
<evidence type="ECO:0000256" key="10">
    <source>
        <dbReference type="ARBA" id="ARBA00023136"/>
    </source>
</evidence>
<evidence type="ECO:0000256" key="3">
    <source>
        <dbReference type="ARBA" id="ARBA00022692"/>
    </source>
</evidence>
<feature type="region of interest" description="Disordered" evidence="11">
    <location>
        <begin position="1"/>
        <end position="50"/>
    </location>
</feature>
<feature type="compositionally biased region" description="Basic residues" evidence="11">
    <location>
        <begin position="437"/>
        <end position="447"/>
    </location>
</feature>
<dbReference type="Pfam" id="PF00168">
    <property type="entry name" value="C2"/>
    <property type="match status" value="1"/>
</dbReference>
<dbReference type="InterPro" id="IPR051634">
    <property type="entry name" value="Extended_Synaptotagmin"/>
</dbReference>
<dbReference type="PANTHER" id="PTHR45761">
    <property type="entry name" value="EXTENDED SYNAPTOTAGMIN-LIKE PROTEIN 2, ISOFORM C"/>
    <property type="match status" value="1"/>
</dbReference>
<dbReference type="Pfam" id="PF17047">
    <property type="entry name" value="SMP_LBD"/>
    <property type="match status" value="1"/>
</dbReference>
<feature type="domain" description="SMP-LTD" evidence="13">
    <location>
        <begin position="136"/>
        <end position="315"/>
    </location>
</feature>
<keyword evidence="9" id="KW-0446">Lipid-binding</keyword>
<keyword evidence="2" id="KW-0813">Transport</keyword>
<reference evidence="14" key="1">
    <citation type="submission" date="2023-10" db="EMBL/GenBank/DDBJ databases">
        <authorList>
            <person name="Chen Y."/>
            <person name="Shah S."/>
            <person name="Dougan E. K."/>
            <person name="Thang M."/>
            <person name="Chan C."/>
        </authorList>
    </citation>
    <scope>NUCLEOTIDE SEQUENCE [LARGE SCALE GENOMIC DNA]</scope>
</reference>
<dbReference type="PROSITE" id="PS50004">
    <property type="entry name" value="C2"/>
    <property type="match status" value="1"/>
</dbReference>
<feature type="non-terminal residue" evidence="14">
    <location>
        <position position="1"/>
    </location>
</feature>
<protein>
    <submittedName>
        <fullName evidence="14">Uncharacterized protein</fullName>
    </submittedName>
</protein>
<keyword evidence="15" id="KW-1185">Reference proteome</keyword>
<keyword evidence="8" id="KW-0445">Lipid transport</keyword>
<dbReference type="EMBL" id="CAUYUJ010008969">
    <property type="protein sequence ID" value="CAK0825489.1"/>
    <property type="molecule type" value="Genomic_DNA"/>
</dbReference>
<comment type="subcellular location">
    <subcellularLocation>
        <location evidence="1">Membrane</location>
    </subcellularLocation>
</comment>
<accession>A0ABN9S1C8</accession>
<dbReference type="InterPro" id="IPR000008">
    <property type="entry name" value="C2_dom"/>
</dbReference>
<evidence type="ECO:0000256" key="6">
    <source>
        <dbReference type="ARBA" id="ARBA00022837"/>
    </source>
</evidence>
<evidence type="ECO:0000259" key="13">
    <source>
        <dbReference type="PROSITE" id="PS51847"/>
    </source>
</evidence>
<keyword evidence="5" id="KW-0677">Repeat</keyword>
<keyword evidence="7" id="KW-1133">Transmembrane helix</keyword>
<keyword evidence="3" id="KW-0812">Transmembrane</keyword>
<dbReference type="CDD" id="cd21670">
    <property type="entry name" value="SMP_ESyt"/>
    <property type="match status" value="1"/>
</dbReference>
<feature type="region of interest" description="Disordered" evidence="11">
    <location>
        <begin position="423"/>
        <end position="461"/>
    </location>
</feature>
<proteinExistence type="predicted"/>
<name>A0ABN9S1C8_9DINO</name>
<evidence type="ECO:0000256" key="5">
    <source>
        <dbReference type="ARBA" id="ARBA00022737"/>
    </source>
</evidence>
<sequence length="554" mass="59192">VCGSTPQRDLGPRARRPRRGGRQRRPAGDAPAPERAGRGAEPSGPQRATGAVGCLDALGLVLGRPNHGSAQGSQGSRSLPTAGASAAASGVARVGGQLQRKTANLLGDFWEGQRKWQKHSSVRAMVMEAGPGAIRNHGDAEWLDHLARECWPRVQKYVETLVSETIEPLINRLLPNVLKGSVRFSRVNLGNATPKFGPLEVISSPKVGTIECRCGMRLETSDLHVGLTAMGLPLGISKITLDGRISVVFRPPLARPPFFGGLEVYMVNAPDLDIEFRGAAQIAQSASVRPAVRTAIRQVISRVMVLPNRIAVDLDDSDDVDIADLKCPDPVGVLRLTVLRAENLLAADFALPGAEASSDPYVVVKVGAHCWSTSVVRQNLNPAWGHDGAGETHDFLVHDPAQELSVEVFDQDMMSSDDIISAATRDPALPPGGPGWPRRRRRARAGRGGRGASARQALRRGELAGPPAAALRLLRPALPRDPVQEVRGLPSDALFPFRVEASVQGSKAATRIENSFANRARGAARPLRELCLEKLRGGEGVPAVCQSLGLTRSR</sequence>
<evidence type="ECO:0000313" key="15">
    <source>
        <dbReference type="Proteomes" id="UP001189429"/>
    </source>
</evidence>
<evidence type="ECO:0000256" key="2">
    <source>
        <dbReference type="ARBA" id="ARBA00022448"/>
    </source>
</evidence>
<feature type="domain" description="C2" evidence="12">
    <location>
        <begin position="316"/>
        <end position="440"/>
    </location>
</feature>